<dbReference type="Pfam" id="PF00501">
    <property type="entry name" value="AMP-binding"/>
    <property type="match status" value="1"/>
</dbReference>
<dbReference type="NCBIfam" id="NF041592">
    <property type="entry name" value="carboxyl_red"/>
    <property type="match status" value="1"/>
</dbReference>
<comment type="caution">
    <text evidence="5">Lacks conserved residue(s) required for the propagation of feature annotation.</text>
</comment>
<feature type="binding site" evidence="5">
    <location>
        <begin position="880"/>
        <end position="882"/>
    </location>
    <ligand>
        <name>NADP(+)</name>
        <dbReference type="ChEBI" id="CHEBI:58349"/>
    </ligand>
</feature>
<dbReference type="InterPro" id="IPR036291">
    <property type="entry name" value="NAD(P)-bd_dom_sf"/>
</dbReference>
<keyword evidence="2 5" id="KW-0597">Phosphoprotein</keyword>
<sequence>MAVDSPDERLQRRIAQLFAEDEQVKAARPLEAVSAAVSAPGMRLAQIAATVMAGYADRPAAGQRAFELNTDDATGRTSLRLLPRFETITYRELWQRVGEVAAAWHHDPENPLRAGDFVALLGFTSIDYATLDLADIHLGAVTVPLQASAAVSQLIAILTETSPRLLASTPEHLDAAVECLLAGTTPERLVVFDYHPEDDDQRAAFESARRRLADAGSSVIVETLDAVRARGRDLPAAPLFVPDTDDDPLALLIYTSGSTGTPKGAMYTNRLAATMWQGNSMLQGNSQRVGINLNYMPMSHIAGRISLFGVLARGGTAYFAAKSDMSTLFEDIGLVRPTEIFFVPRVCDMVFQRYQSELDRRSVAGADLDTLDREVKADLRQNYLGGRFLVAVVGSAPLAAEMKTFMESVLDLPLHDGYGSTEAGASVLLDNQIQRPPVLDYKLVDVPELGYFRTDRPHPRGELLLKAETTIPGYYKRPEVTAEIFDEDGFYKTGDIVAELEHDRLVYVDRRNNVLKLSQGEFVTVAHLEAVFASSPLIRQIFIYGSSERSYLLAVIVPTDDALRGRDTATLKSALAESIQRIAKDANLQPYEIPRDFLIETEPFTIANGLLSGIAKLLRPNLKERYGAQLEQMYTDLATGQADELLALRREAADLPVLETVSRAAKAMLGVASADMRPDAHFTDLGGDSLSALSFSNLLHEIFGVEVPVGVVVSPANELRDLANYIEAERNSGAKRPTFTSVHGGGSEIRAADLTLDKFIDARTLAAADSIPHAPVPAQTVLLTGANGYLGRFLCLEWLERLDKTGGTLICVVRGSDAAAARKRLDSAFDSGDPGLLEHYQQLAARTLEVLAGDIGDPNLGLDDATWQRLAETVDLIVHPAALVNHVLPYTQLFGPNVVGTAEIVRLAITARRKPVTYLSTVGVADQVDPAEYQEDSDVREMSAVRVVRESYANGYGNSKWAGEVLLREAHDLCGLPVAVFRSDMILAHSRYAGQLNVQDVFTRLILSLVATGIAPYSFYRTDADGNRQRAHYDGLPADFTAAAITALGIQATEGFRTYDVLNPYDDGISLDEFVDWLVESGHPIQRITDYSDWFHRFETAIRALPEKQRQASVLPLLDAYRNPCPAVRGAILPAKEFQAAVQTAKIGPEQDIPHLSAPLIDKYVSDLELLQLL</sequence>
<keyword evidence="3 5" id="KW-0547">Nucleotide-binding</keyword>
<evidence type="ECO:0000256" key="3">
    <source>
        <dbReference type="ARBA" id="ARBA00022741"/>
    </source>
</evidence>
<dbReference type="InterPro" id="IPR036736">
    <property type="entry name" value="ACP-like_sf"/>
</dbReference>
<dbReference type="InterPro" id="IPR013120">
    <property type="entry name" value="FAR_NAD-bd"/>
</dbReference>
<gene>
    <name evidence="5" type="primary">car</name>
    <name evidence="7" type="ORF">KV110_20660</name>
</gene>
<feature type="domain" description="Carrier" evidence="6">
    <location>
        <begin position="655"/>
        <end position="730"/>
    </location>
</feature>
<dbReference type="Gene3D" id="3.40.50.12780">
    <property type="entry name" value="N-terminal domain of ligase-like"/>
    <property type="match status" value="1"/>
</dbReference>
<protein>
    <recommendedName>
        <fullName evidence="5">Carboxylic acid reductase</fullName>
        <shortName evidence="5">CAR</shortName>
        <ecNumber evidence="5">1.2.1.-</ecNumber>
    </recommendedName>
    <alternativeName>
        <fullName evidence="5">ATP/NADPH-dependent carboxylic acid reductase</fullName>
    </alternativeName>
</protein>
<organism evidence="7 8">
    <name type="scientific">Nocardia iowensis</name>
    <dbReference type="NCBI Taxonomy" id="204891"/>
    <lineage>
        <taxon>Bacteria</taxon>
        <taxon>Bacillati</taxon>
        <taxon>Actinomycetota</taxon>
        <taxon>Actinomycetes</taxon>
        <taxon>Mycobacteriales</taxon>
        <taxon>Nocardiaceae</taxon>
        <taxon>Nocardia</taxon>
    </lineage>
</organism>
<dbReference type="CDD" id="cd17632">
    <property type="entry name" value="AFD_CAR-like"/>
    <property type="match status" value="1"/>
</dbReference>
<feature type="binding site" evidence="5">
    <location>
        <position position="920"/>
    </location>
    <ligand>
        <name>NADP(+)</name>
        <dbReference type="ChEBI" id="CHEBI:58349"/>
    </ligand>
</feature>
<comment type="domain">
    <text evidence="5">The N-terminal domain likely catalyzes substrate activation by formation of an initial acyl-AMP intermediate, the central region contains the phosphopantetheine attachment site, and the C-terminal domain catalyzes the reduction by NADPH of the intermediate thioester formed from the attack of the phosphopantetheine thiol at the carbonyl carbon of acyl-AMP.</text>
</comment>
<feature type="binding site" evidence="5">
    <location>
        <position position="495"/>
    </location>
    <ligand>
        <name>AMP</name>
        <dbReference type="ChEBI" id="CHEBI:456215"/>
    </ligand>
</feature>
<dbReference type="HAMAP" id="MF_02247">
    <property type="entry name" value="Carbox_acid_reduct"/>
    <property type="match status" value="1"/>
</dbReference>
<feature type="binding site" evidence="5">
    <location>
        <begin position="787"/>
        <end position="790"/>
    </location>
    <ligand>
        <name>NADP(+)</name>
        <dbReference type="ChEBI" id="CHEBI:58349"/>
    </ligand>
</feature>
<dbReference type="RefSeq" id="WP_218468927.1">
    <property type="nucleotide sequence ID" value="NZ_BAABJN010000008.1"/>
</dbReference>
<dbReference type="EC" id="1.2.1.-" evidence="5"/>
<dbReference type="InterPro" id="IPR020806">
    <property type="entry name" value="PKS_PP-bd"/>
</dbReference>
<feature type="binding site" evidence="5">
    <location>
        <position position="956"/>
    </location>
    <ligand>
        <name>NADP(+)</name>
        <dbReference type="ChEBI" id="CHEBI:58349"/>
    </ligand>
</feature>
<feature type="binding site" evidence="5">
    <location>
        <position position="421"/>
    </location>
    <ligand>
        <name>AMP</name>
        <dbReference type="ChEBI" id="CHEBI:456215"/>
    </ligand>
</feature>
<dbReference type="InterPro" id="IPR009081">
    <property type="entry name" value="PP-bd_ACP"/>
</dbReference>
<evidence type="ECO:0000313" key="7">
    <source>
        <dbReference type="EMBL" id="QXN88043.1"/>
    </source>
</evidence>
<evidence type="ECO:0000256" key="4">
    <source>
        <dbReference type="ARBA" id="ARBA00022840"/>
    </source>
</evidence>
<dbReference type="InterPro" id="IPR010080">
    <property type="entry name" value="Thioester_reductase-like_dom"/>
</dbReference>
<evidence type="ECO:0000313" key="8">
    <source>
        <dbReference type="Proteomes" id="UP000694257"/>
    </source>
</evidence>
<dbReference type="PROSITE" id="PS00455">
    <property type="entry name" value="AMP_BINDING"/>
    <property type="match status" value="1"/>
</dbReference>
<dbReference type="NCBIfam" id="TIGR01746">
    <property type="entry name" value="Thioester-redct"/>
    <property type="match status" value="1"/>
</dbReference>
<evidence type="ECO:0000256" key="1">
    <source>
        <dbReference type="ARBA" id="ARBA00022450"/>
    </source>
</evidence>
<dbReference type="PANTHER" id="PTHR43272">
    <property type="entry name" value="LONG-CHAIN-FATTY-ACID--COA LIGASE"/>
    <property type="match status" value="1"/>
</dbReference>
<feature type="modified residue" description="O-(pantetheine 4'-phosphoryl)serine" evidence="5">
    <location>
        <position position="689"/>
    </location>
</feature>
<dbReference type="SUPFAM" id="SSF47336">
    <property type="entry name" value="ACP-like"/>
    <property type="match status" value="1"/>
</dbReference>
<reference evidence="7 8" key="1">
    <citation type="submission" date="2021-07" db="EMBL/GenBank/DDBJ databases">
        <title>Whole Genome Sequence of Nocardia Iowensis.</title>
        <authorList>
            <person name="Lamm A."/>
            <person name="Collins-Fairclough A.M."/>
            <person name="Bunk B."/>
            <person name="Sproer C."/>
        </authorList>
    </citation>
    <scope>NUCLEOTIDE SEQUENCE [LARGE SCALE GENOMIC DNA]</scope>
    <source>
        <strain evidence="7 8">NRRL 5646</strain>
    </source>
</reference>
<dbReference type="Gene3D" id="1.10.1200.10">
    <property type="entry name" value="ACP-like"/>
    <property type="match status" value="1"/>
</dbReference>
<dbReference type="InterPro" id="IPR046407">
    <property type="entry name" value="CAR"/>
</dbReference>
<feature type="binding site" evidence="5">
    <location>
        <begin position="507"/>
        <end position="510"/>
    </location>
    <ligand>
        <name>AMP</name>
        <dbReference type="ChEBI" id="CHEBI:456215"/>
    </ligand>
</feature>
<dbReference type="InterPro" id="IPR000873">
    <property type="entry name" value="AMP-dep_synth/lig_dom"/>
</dbReference>
<feature type="binding site" evidence="5">
    <location>
        <position position="824"/>
    </location>
    <ligand>
        <name>NADP(+)</name>
        <dbReference type="ChEBI" id="CHEBI:58349"/>
    </ligand>
</feature>
<dbReference type="EMBL" id="CP078145">
    <property type="protein sequence ID" value="QXN88043.1"/>
    <property type="molecule type" value="Genomic_DNA"/>
</dbReference>
<keyword evidence="4 5" id="KW-0067">ATP-binding</keyword>
<accession>A0ABX8REJ1</accession>
<comment type="function">
    <text evidence="5">Catalyzes the ATP- and NADPH-dependent reduction of carboxylic acids to the corresponding aldehydes.</text>
</comment>
<dbReference type="InterPro" id="IPR020845">
    <property type="entry name" value="AMP-binding_CS"/>
</dbReference>
<keyword evidence="5" id="KW-0560">Oxidoreductase</keyword>
<feature type="binding site" evidence="5">
    <location>
        <position position="814"/>
    </location>
    <ligand>
        <name>NADP(+)</name>
        <dbReference type="ChEBI" id="CHEBI:58349"/>
    </ligand>
</feature>
<feature type="binding site" evidence="5">
    <location>
        <begin position="416"/>
        <end position="417"/>
    </location>
    <ligand>
        <name>AMP</name>
        <dbReference type="ChEBI" id="CHEBI:456215"/>
    </ligand>
</feature>
<dbReference type="PANTHER" id="PTHR43272:SF33">
    <property type="entry name" value="AMP-BINDING DOMAIN-CONTAINING PROTEIN-RELATED"/>
    <property type="match status" value="1"/>
</dbReference>
<dbReference type="Pfam" id="PF00550">
    <property type="entry name" value="PP-binding"/>
    <property type="match status" value="1"/>
</dbReference>
<evidence type="ECO:0000256" key="5">
    <source>
        <dbReference type="HAMAP-Rule" id="MF_02247"/>
    </source>
</evidence>
<proteinExistence type="inferred from homology"/>
<dbReference type="Pfam" id="PF07993">
    <property type="entry name" value="NAD_binding_4"/>
    <property type="match status" value="1"/>
</dbReference>
<feature type="binding site" evidence="5">
    <location>
        <position position="983"/>
    </location>
    <ligand>
        <name>NADP(+)</name>
        <dbReference type="ChEBI" id="CHEBI:58349"/>
    </ligand>
</feature>
<dbReference type="PROSITE" id="PS50075">
    <property type="entry name" value="CARRIER"/>
    <property type="match status" value="1"/>
</dbReference>
<feature type="binding site" evidence="5">
    <location>
        <position position="395"/>
    </location>
    <ligand>
        <name>AMP</name>
        <dbReference type="ChEBI" id="CHEBI:456215"/>
    </ligand>
</feature>
<keyword evidence="5" id="KW-0521">NADP</keyword>
<comment type="catalytic activity">
    <reaction evidence="5">
        <text>a carboxylate + ATP + NADPH + H(+) = an aldehyde + AMP + diphosphate + NADP(+)</text>
        <dbReference type="Rhea" id="RHEA:50916"/>
        <dbReference type="ChEBI" id="CHEBI:15378"/>
        <dbReference type="ChEBI" id="CHEBI:17478"/>
        <dbReference type="ChEBI" id="CHEBI:29067"/>
        <dbReference type="ChEBI" id="CHEBI:30616"/>
        <dbReference type="ChEBI" id="CHEBI:33019"/>
        <dbReference type="ChEBI" id="CHEBI:57783"/>
        <dbReference type="ChEBI" id="CHEBI:58349"/>
        <dbReference type="ChEBI" id="CHEBI:456215"/>
    </reaction>
</comment>
<feature type="binding site" evidence="5">
    <location>
        <position position="616"/>
    </location>
    <ligand>
        <name>AMP</name>
        <dbReference type="ChEBI" id="CHEBI:456215"/>
    </ligand>
</feature>
<dbReference type="SUPFAM" id="SSF56801">
    <property type="entry name" value="Acetyl-CoA synthetase-like"/>
    <property type="match status" value="1"/>
</dbReference>
<dbReference type="Proteomes" id="UP000694257">
    <property type="component" value="Chromosome"/>
</dbReference>
<evidence type="ECO:0000259" key="6">
    <source>
        <dbReference type="PROSITE" id="PS50075"/>
    </source>
</evidence>
<evidence type="ECO:0000256" key="2">
    <source>
        <dbReference type="ARBA" id="ARBA00022553"/>
    </source>
</evidence>
<dbReference type="SMART" id="SM00823">
    <property type="entry name" value="PKS_PP"/>
    <property type="match status" value="1"/>
</dbReference>
<feature type="binding site" evidence="5">
    <location>
        <position position="300"/>
    </location>
    <ligand>
        <name>AMP</name>
        <dbReference type="ChEBI" id="CHEBI:456215"/>
    </ligand>
</feature>
<comment type="cofactor">
    <cofactor evidence="5">
        <name>pantetheine 4'-phosphate</name>
        <dbReference type="ChEBI" id="CHEBI:47942"/>
    </cofactor>
    <text evidence="5">Binds 1 phosphopantetheine covalently.</text>
</comment>
<keyword evidence="8" id="KW-1185">Reference proteome</keyword>
<name>A0ABX8REJ1_NOCIO</name>
<dbReference type="CDD" id="cd05235">
    <property type="entry name" value="SDR_e1"/>
    <property type="match status" value="1"/>
</dbReference>
<dbReference type="SUPFAM" id="SSF51735">
    <property type="entry name" value="NAD(P)-binding Rossmann-fold domains"/>
    <property type="match status" value="1"/>
</dbReference>
<feature type="binding site" evidence="5">
    <location>
        <position position="516"/>
    </location>
    <ligand>
        <name>AMP</name>
        <dbReference type="ChEBI" id="CHEBI:456215"/>
    </ligand>
</feature>
<keyword evidence="1 5" id="KW-0596">Phosphopantetheine</keyword>
<dbReference type="Gene3D" id="3.40.50.720">
    <property type="entry name" value="NAD(P)-binding Rossmann-like Domain"/>
    <property type="match status" value="1"/>
</dbReference>
<feature type="binding site" evidence="5">
    <location>
        <position position="960"/>
    </location>
    <ligand>
        <name>NADP(+)</name>
        <dbReference type="ChEBI" id="CHEBI:58349"/>
    </ligand>
</feature>
<comment type="similarity">
    <text evidence="5">Belongs to the ATP-dependent AMP-binding enzyme family. Carboxylic acid reductase subfamily.</text>
</comment>
<dbReference type="InterPro" id="IPR042099">
    <property type="entry name" value="ANL_N_sf"/>
</dbReference>